<evidence type="ECO:0000256" key="3">
    <source>
        <dbReference type="ARBA" id="ARBA00022448"/>
    </source>
</evidence>
<dbReference type="GO" id="GO:0045259">
    <property type="term" value="C:proton-transporting ATP synthase complex"/>
    <property type="evidence" value="ECO:0007669"/>
    <property type="project" value="UniProtKB-KW"/>
</dbReference>
<dbReference type="Proteomes" id="UP000799429">
    <property type="component" value="Unassembled WGS sequence"/>
</dbReference>
<keyword evidence="7" id="KW-0496">Mitochondrion</keyword>
<evidence type="ECO:0000256" key="10">
    <source>
        <dbReference type="ARBA" id="ARBA00023310"/>
    </source>
</evidence>
<dbReference type="InterPro" id="IPR035968">
    <property type="entry name" value="ATP_synth_F1_ATPase_gsu"/>
</dbReference>
<comment type="similarity">
    <text evidence="2 11">Belongs to the ATPase gamma chain family.</text>
</comment>
<dbReference type="CDD" id="cd12151">
    <property type="entry name" value="F1-ATPase_gamma"/>
    <property type="match status" value="1"/>
</dbReference>
<dbReference type="PIRSF" id="PIRSF039089">
    <property type="entry name" value="ATP_synthase_gamma"/>
    <property type="match status" value="1"/>
</dbReference>
<evidence type="ECO:0000256" key="8">
    <source>
        <dbReference type="ARBA" id="ARBA00023136"/>
    </source>
</evidence>
<organism evidence="12 13">
    <name type="scientific">Patellaria atrata CBS 101060</name>
    <dbReference type="NCBI Taxonomy" id="1346257"/>
    <lineage>
        <taxon>Eukaryota</taxon>
        <taxon>Fungi</taxon>
        <taxon>Dikarya</taxon>
        <taxon>Ascomycota</taxon>
        <taxon>Pezizomycotina</taxon>
        <taxon>Dothideomycetes</taxon>
        <taxon>Dothideomycetes incertae sedis</taxon>
        <taxon>Patellariales</taxon>
        <taxon>Patellariaceae</taxon>
        <taxon>Patellaria</taxon>
    </lineage>
</organism>
<protein>
    <recommendedName>
        <fullName evidence="11">ATP synthase subunit gamma</fullName>
    </recommendedName>
</protein>
<evidence type="ECO:0000256" key="2">
    <source>
        <dbReference type="ARBA" id="ARBA00007681"/>
    </source>
</evidence>
<reference evidence="12" key="1">
    <citation type="journal article" date="2020" name="Stud. Mycol.">
        <title>101 Dothideomycetes genomes: a test case for predicting lifestyles and emergence of pathogens.</title>
        <authorList>
            <person name="Haridas S."/>
            <person name="Albert R."/>
            <person name="Binder M."/>
            <person name="Bloem J."/>
            <person name="Labutti K."/>
            <person name="Salamov A."/>
            <person name="Andreopoulos B."/>
            <person name="Baker S."/>
            <person name="Barry K."/>
            <person name="Bills G."/>
            <person name="Bluhm B."/>
            <person name="Cannon C."/>
            <person name="Castanera R."/>
            <person name="Culley D."/>
            <person name="Daum C."/>
            <person name="Ezra D."/>
            <person name="Gonzalez J."/>
            <person name="Henrissat B."/>
            <person name="Kuo A."/>
            <person name="Liang C."/>
            <person name="Lipzen A."/>
            <person name="Lutzoni F."/>
            <person name="Magnuson J."/>
            <person name="Mondo S."/>
            <person name="Nolan M."/>
            <person name="Ohm R."/>
            <person name="Pangilinan J."/>
            <person name="Park H.-J."/>
            <person name="Ramirez L."/>
            <person name="Alfaro M."/>
            <person name="Sun H."/>
            <person name="Tritt A."/>
            <person name="Yoshinaga Y."/>
            <person name="Zwiers L.-H."/>
            <person name="Turgeon B."/>
            <person name="Goodwin S."/>
            <person name="Spatafora J."/>
            <person name="Crous P."/>
            <person name="Grigoriev I."/>
        </authorList>
    </citation>
    <scope>NUCLEOTIDE SEQUENCE</scope>
    <source>
        <strain evidence="12">CBS 101060</strain>
    </source>
</reference>
<proteinExistence type="inferred from homology"/>
<keyword evidence="6 11" id="KW-0406">Ion transport</keyword>
<evidence type="ECO:0000256" key="6">
    <source>
        <dbReference type="ARBA" id="ARBA00023065"/>
    </source>
</evidence>
<evidence type="ECO:0000313" key="12">
    <source>
        <dbReference type="EMBL" id="KAF2836179.1"/>
    </source>
</evidence>
<name>A0A9P4S526_9PEZI</name>
<keyword evidence="8" id="KW-0472">Membrane</keyword>
<evidence type="ECO:0000256" key="9">
    <source>
        <dbReference type="ARBA" id="ARBA00023196"/>
    </source>
</evidence>
<dbReference type="Pfam" id="PF00231">
    <property type="entry name" value="ATP-synt"/>
    <property type="match status" value="1"/>
</dbReference>
<evidence type="ECO:0000256" key="1">
    <source>
        <dbReference type="ARBA" id="ARBA00004637"/>
    </source>
</evidence>
<dbReference type="OrthoDB" id="239812at2759"/>
<evidence type="ECO:0000256" key="5">
    <source>
        <dbReference type="ARBA" id="ARBA00022792"/>
    </source>
</evidence>
<dbReference type="AlphaFoldDB" id="A0A9P4S526"/>
<comment type="subcellular location">
    <subcellularLocation>
        <location evidence="1">Mitochondrion inner membrane</location>
        <topology evidence="1">Peripheral membrane protein</topology>
    </subcellularLocation>
</comment>
<keyword evidence="10 11" id="KW-0066">ATP synthesis</keyword>
<dbReference type="PROSITE" id="PS00153">
    <property type="entry name" value="ATPASE_GAMMA"/>
    <property type="match status" value="1"/>
</dbReference>
<dbReference type="InterPro" id="IPR023632">
    <property type="entry name" value="ATP_synth_F1_gsu_CS"/>
</dbReference>
<comment type="subunit">
    <text evidence="11">F-type ATPases have 2 components, CF(1) - the catalytic core - and CF(0) - the membrane proton channel. CF(1) and CF(0) have multiple subunits.</text>
</comment>
<sequence length="303" mass="32772">MMLSRAARPALKAGSAAAVRPSTVNATAAANYATLREIEGRLKSIRNIEKITKTMKIVASTKLTRAQKAMTESRTYGQTSNTVFEKAETKPMEAEGKKDLIIVCSSDKGLCGGIHSGLSRKVRKTLAESPDTELVILGEKCKAQLGRSNSRNTVLSFAGIGKDVPTFSDAIAIADQISLLPGDYSSVKILYNKFLNAQTYEPTFVEAYSEEAIANSPNYASFEIDDEVLANLREYALANSLFWALAEGHACEQSARRNAMDNASKNAGDMINKFQILFNRTRQAVITGELVEIITGAAASEEG</sequence>
<dbReference type="SUPFAM" id="SSF52943">
    <property type="entry name" value="ATP synthase (F1-ATPase), gamma subunit"/>
    <property type="match status" value="1"/>
</dbReference>
<keyword evidence="5" id="KW-0999">Mitochondrion inner membrane</keyword>
<evidence type="ECO:0000256" key="7">
    <source>
        <dbReference type="ARBA" id="ARBA00023128"/>
    </source>
</evidence>
<dbReference type="PANTHER" id="PTHR11693">
    <property type="entry name" value="ATP SYNTHASE GAMMA CHAIN"/>
    <property type="match status" value="1"/>
</dbReference>
<dbReference type="PRINTS" id="PR00126">
    <property type="entry name" value="ATPASEGAMMA"/>
</dbReference>
<evidence type="ECO:0000256" key="4">
    <source>
        <dbReference type="ARBA" id="ARBA00022781"/>
    </source>
</evidence>
<keyword evidence="4 11" id="KW-0375">Hydrogen ion transport</keyword>
<comment type="caution">
    <text evidence="12">The sequence shown here is derived from an EMBL/GenBank/DDBJ whole genome shotgun (WGS) entry which is preliminary data.</text>
</comment>
<dbReference type="GO" id="GO:0005743">
    <property type="term" value="C:mitochondrial inner membrane"/>
    <property type="evidence" value="ECO:0007669"/>
    <property type="project" value="UniProtKB-SubCell"/>
</dbReference>
<dbReference type="InterPro" id="IPR000131">
    <property type="entry name" value="ATP_synth_F1_gsu"/>
</dbReference>
<dbReference type="NCBIfam" id="TIGR01146">
    <property type="entry name" value="ATPsyn_F1gamma"/>
    <property type="match status" value="1"/>
</dbReference>
<accession>A0A9P4S526</accession>
<dbReference type="EMBL" id="MU006104">
    <property type="protein sequence ID" value="KAF2836179.1"/>
    <property type="molecule type" value="Genomic_DNA"/>
</dbReference>
<evidence type="ECO:0000256" key="11">
    <source>
        <dbReference type="RuleBase" id="RU004001"/>
    </source>
</evidence>
<gene>
    <name evidence="12" type="ORF">M501DRAFT_996890</name>
</gene>
<dbReference type="Gene3D" id="3.40.1380.10">
    <property type="match status" value="1"/>
</dbReference>
<keyword evidence="3 11" id="KW-0813">Transport</keyword>
<dbReference type="Gene3D" id="1.10.287.80">
    <property type="entry name" value="ATP synthase, gamma subunit, helix hairpin domain"/>
    <property type="match status" value="1"/>
</dbReference>
<keyword evidence="13" id="KW-1185">Reference proteome</keyword>
<dbReference type="FunFam" id="3.40.1380.10:FF:000003">
    <property type="entry name" value="ATP synthase subunit gamma"/>
    <property type="match status" value="1"/>
</dbReference>
<evidence type="ECO:0000313" key="13">
    <source>
        <dbReference type="Proteomes" id="UP000799429"/>
    </source>
</evidence>
<dbReference type="GO" id="GO:0046933">
    <property type="term" value="F:proton-transporting ATP synthase activity, rotational mechanism"/>
    <property type="evidence" value="ECO:0007669"/>
    <property type="project" value="InterPro"/>
</dbReference>
<dbReference type="PANTHER" id="PTHR11693:SF22">
    <property type="entry name" value="ATP SYNTHASE SUBUNIT GAMMA, MITOCHONDRIAL"/>
    <property type="match status" value="1"/>
</dbReference>
<keyword evidence="9 11" id="KW-0139">CF(1)</keyword>